<comment type="caution">
    <text evidence="1">The sequence shown here is derived from an EMBL/GenBank/DDBJ whole genome shotgun (WGS) entry which is preliminary data.</text>
</comment>
<organism evidence="1 2">
    <name type="scientific">Rousettus aegyptiacus</name>
    <name type="common">Egyptian fruit bat</name>
    <name type="synonym">Pteropus aegyptiacus</name>
    <dbReference type="NCBI Taxonomy" id="9407"/>
    <lineage>
        <taxon>Eukaryota</taxon>
        <taxon>Metazoa</taxon>
        <taxon>Chordata</taxon>
        <taxon>Craniata</taxon>
        <taxon>Vertebrata</taxon>
        <taxon>Euteleostomi</taxon>
        <taxon>Mammalia</taxon>
        <taxon>Eutheria</taxon>
        <taxon>Laurasiatheria</taxon>
        <taxon>Chiroptera</taxon>
        <taxon>Yinpterochiroptera</taxon>
        <taxon>Pteropodoidea</taxon>
        <taxon>Pteropodidae</taxon>
        <taxon>Rousettinae</taxon>
        <taxon>Rousettus</taxon>
    </lineage>
</organism>
<evidence type="ECO:0000313" key="1">
    <source>
        <dbReference type="EMBL" id="KAF6410683.1"/>
    </source>
</evidence>
<keyword evidence="2" id="KW-1185">Reference proteome</keyword>
<protein>
    <submittedName>
        <fullName evidence="1">Uncharacterized protein</fullName>
    </submittedName>
</protein>
<gene>
    <name evidence="1" type="ORF">HJG63_009145</name>
</gene>
<reference evidence="1 2" key="1">
    <citation type="journal article" date="2020" name="Nature">
        <title>Six reference-quality genomes reveal evolution of bat adaptations.</title>
        <authorList>
            <person name="Jebb D."/>
            <person name="Huang Z."/>
            <person name="Pippel M."/>
            <person name="Hughes G.M."/>
            <person name="Lavrichenko K."/>
            <person name="Devanna P."/>
            <person name="Winkler S."/>
            <person name="Jermiin L.S."/>
            <person name="Skirmuntt E.C."/>
            <person name="Katzourakis A."/>
            <person name="Burkitt-Gray L."/>
            <person name="Ray D.A."/>
            <person name="Sullivan K.A.M."/>
            <person name="Roscito J.G."/>
            <person name="Kirilenko B.M."/>
            <person name="Davalos L.M."/>
            <person name="Corthals A.P."/>
            <person name="Power M.L."/>
            <person name="Jones G."/>
            <person name="Ransome R.D."/>
            <person name="Dechmann D.K.N."/>
            <person name="Locatelli A.G."/>
            <person name="Puechmaille S.J."/>
            <person name="Fedrigo O."/>
            <person name="Jarvis E.D."/>
            <person name="Hiller M."/>
            <person name="Vernes S.C."/>
            <person name="Myers E.W."/>
            <person name="Teeling E.C."/>
        </authorList>
    </citation>
    <scope>NUCLEOTIDE SEQUENCE [LARGE SCALE GENOMIC DNA]</scope>
    <source>
        <strain evidence="1">MRouAeg1</strain>
        <tissue evidence="1">Muscle</tissue>
    </source>
</reference>
<dbReference type="EMBL" id="JACASE010000014">
    <property type="protein sequence ID" value="KAF6410683.1"/>
    <property type="molecule type" value="Genomic_DNA"/>
</dbReference>
<evidence type="ECO:0000313" key="2">
    <source>
        <dbReference type="Proteomes" id="UP000593571"/>
    </source>
</evidence>
<dbReference type="Proteomes" id="UP000593571">
    <property type="component" value="Unassembled WGS sequence"/>
</dbReference>
<dbReference type="AlphaFoldDB" id="A0A7J8CIF5"/>
<sequence>MFLRERKPGHIEPLRVCWPLVIALITCELIRDHYVFGSEIFILRNLHFHLEAHSLCIIRRAFPAAFLPHMSAGLALGCYNQKSTPGEAREREWAPGAHRWVRTPSHSRNRFRMRPNADSSLQRLLLSLFRCHHRLPRKHQIANTSTGKK</sequence>
<proteinExistence type="predicted"/>
<name>A0A7J8CIF5_ROUAE</name>
<accession>A0A7J8CIF5</accession>